<dbReference type="EMBL" id="CYXY01000005">
    <property type="protein sequence ID" value="CUM85859.1"/>
    <property type="molecule type" value="Genomic_DNA"/>
</dbReference>
<evidence type="ECO:0000256" key="3">
    <source>
        <dbReference type="ARBA" id="ARBA00022490"/>
    </source>
</evidence>
<evidence type="ECO:0000256" key="2">
    <source>
        <dbReference type="ARBA" id="ARBA00022448"/>
    </source>
</evidence>
<name>A0A173S7Z0_ANAHA</name>
<dbReference type="GO" id="GO:0016301">
    <property type="term" value="F:kinase activity"/>
    <property type="evidence" value="ECO:0007669"/>
    <property type="project" value="UniProtKB-KW"/>
</dbReference>
<dbReference type="GO" id="GO:0008982">
    <property type="term" value="F:protein-N(PI)-phosphohistidine-sugar phosphotransferase activity"/>
    <property type="evidence" value="ECO:0007669"/>
    <property type="project" value="InterPro"/>
</dbReference>
<keyword evidence="5 8" id="KW-0808">Transferase</keyword>
<accession>A0A173S7Z0</accession>
<gene>
    <name evidence="8" type="primary">levE</name>
    <name evidence="8" type="ORF">ERS852571_00989</name>
</gene>
<dbReference type="InterPro" id="IPR036667">
    <property type="entry name" value="PTS_IIB_sorbose-sp_sf"/>
</dbReference>
<keyword evidence="4" id="KW-0762">Sugar transport</keyword>
<keyword evidence="6" id="KW-0598">Phosphotransferase system</keyword>
<evidence type="ECO:0000256" key="6">
    <source>
        <dbReference type="ARBA" id="ARBA00022683"/>
    </source>
</evidence>
<keyword evidence="3" id="KW-0963">Cytoplasm</keyword>
<evidence type="ECO:0000313" key="8">
    <source>
        <dbReference type="EMBL" id="CUM85859.1"/>
    </source>
</evidence>
<protein>
    <submittedName>
        <fullName evidence="8">Fructose-specific phosphotransferase enzyme IIB component</fullName>
        <ecNumber evidence="8">2.7.1.69</ecNumber>
    </submittedName>
</protein>
<evidence type="ECO:0000256" key="4">
    <source>
        <dbReference type="ARBA" id="ARBA00022597"/>
    </source>
</evidence>
<evidence type="ECO:0000313" key="9">
    <source>
        <dbReference type="Proteomes" id="UP000095553"/>
    </source>
</evidence>
<evidence type="ECO:0000256" key="7">
    <source>
        <dbReference type="ARBA" id="ARBA00022777"/>
    </source>
</evidence>
<dbReference type="InterPro" id="IPR004720">
    <property type="entry name" value="PTS_IIB_sorbose-sp"/>
</dbReference>
<dbReference type="Gene3D" id="3.40.35.10">
    <property type="entry name" value="Phosphotransferase system, sorbose subfamily IIB component"/>
    <property type="match status" value="1"/>
</dbReference>
<evidence type="ECO:0000256" key="1">
    <source>
        <dbReference type="ARBA" id="ARBA00004496"/>
    </source>
</evidence>
<sequence length="159" mass="17594">MSNSIVLTRIDDRLIHGQVMTSWLNYTSATKIMVVDDRSAQDPFLKTVLKNAVPKNVGLGVFTAEKAANRLIKGFPESDRVIILVKYPATICKMMKLGVKFDKVNIGGMGAAKNREKFYKNISASEEEKEMLKTMIDAGTKVEIQIIAEDAAVDVSKLL</sequence>
<dbReference type="Pfam" id="PF03830">
    <property type="entry name" value="PTSIIB_sorb"/>
    <property type="match status" value="1"/>
</dbReference>
<keyword evidence="7" id="KW-0418">Kinase</keyword>
<dbReference type="RefSeq" id="WP_055072506.1">
    <property type="nucleotide sequence ID" value="NZ_CYXY01000005.1"/>
</dbReference>
<comment type="subcellular location">
    <subcellularLocation>
        <location evidence="1">Cytoplasm</location>
    </subcellularLocation>
</comment>
<proteinExistence type="predicted"/>
<dbReference type="GO" id="GO:0009401">
    <property type="term" value="P:phosphoenolpyruvate-dependent sugar phosphotransferase system"/>
    <property type="evidence" value="ECO:0007669"/>
    <property type="project" value="UniProtKB-KW"/>
</dbReference>
<dbReference type="SUPFAM" id="SSF52728">
    <property type="entry name" value="PTS IIb component"/>
    <property type="match status" value="1"/>
</dbReference>
<evidence type="ECO:0000256" key="5">
    <source>
        <dbReference type="ARBA" id="ARBA00022679"/>
    </source>
</evidence>
<dbReference type="EC" id="2.7.1.69" evidence="8"/>
<dbReference type="Proteomes" id="UP000095553">
    <property type="component" value="Unassembled WGS sequence"/>
</dbReference>
<dbReference type="AlphaFoldDB" id="A0A173S7Z0"/>
<keyword evidence="2" id="KW-0813">Transport</keyword>
<reference evidence="8 9" key="1">
    <citation type="submission" date="2015-09" db="EMBL/GenBank/DDBJ databases">
        <authorList>
            <consortium name="Pathogen Informatics"/>
        </authorList>
    </citation>
    <scope>NUCLEOTIDE SEQUENCE [LARGE SCALE GENOMIC DNA]</scope>
    <source>
        <strain evidence="8 9">2789STDY5834959</strain>
    </source>
</reference>
<organism evidence="8 9">
    <name type="scientific">Anaerostipes hadrus</name>
    <dbReference type="NCBI Taxonomy" id="649756"/>
    <lineage>
        <taxon>Bacteria</taxon>
        <taxon>Bacillati</taxon>
        <taxon>Bacillota</taxon>
        <taxon>Clostridia</taxon>
        <taxon>Lachnospirales</taxon>
        <taxon>Lachnospiraceae</taxon>
        <taxon>Anaerostipes</taxon>
    </lineage>
</organism>
<dbReference type="GO" id="GO:0005737">
    <property type="term" value="C:cytoplasm"/>
    <property type="evidence" value="ECO:0007669"/>
    <property type="project" value="UniProtKB-SubCell"/>
</dbReference>
<dbReference type="PROSITE" id="PS51101">
    <property type="entry name" value="PTS_EIIB_TYPE_4"/>
    <property type="match status" value="1"/>
</dbReference>